<dbReference type="Proteomes" id="UP001054945">
    <property type="component" value="Unassembled WGS sequence"/>
</dbReference>
<sequence>MKHCSRVCIIKSHPPRKDYPKLFCIASLQCLQSKPQPKLQRVIVSVDMAVRFPLVIFAIELQLKWCKGCCTSKMLLIMTYFCNDQG</sequence>
<proteinExistence type="predicted"/>
<gene>
    <name evidence="1" type="ORF">CEXT_810341</name>
</gene>
<dbReference type="EMBL" id="BPLR01012665">
    <property type="protein sequence ID" value="GIY55725.1"/>
    <property type="molecule type" value="Genomic_DNA"/>
</dbReference>
<accession>A0AAV4UDX9</accession>
<evidence type="ECO:0000313" key="2">
    <source>
        <dbReference type="Proteomes" id="UP001054945"/>
    </source>
</evidence>
<name>A0AAV4UDX9_CAEEX</name>
<evidence type="ECO:0000313" key="1">
    <source>
        <dbReference type="EMBL" id="GIY55725.1"/>
    </source>
</evidence>
<protein>
    <submittedName>
        <fullName evidence="1">Uncharacterized protein</fullName>
    </submittedName>
</protein>
<reference evidence="1 2" key="1">
    <citation type="submission" date="2021-06" db="EMBL/GenBank/DDBJ databases">
        <title>Caerostris extrusa draft genome.</title>
        <authorList>
            <person name="Kono N."/>
            <person name="Arakawa K."/>
        </authorList>
    </citation>
    <scope>NUCLEOTIDE SEQUENCE [LARGE SCALE GENOMIC DNA]</scope>
</reference>
<comment type="caution">
    <text evidence="1">The sequence shown here is derived from an EMBL/GenBank/DDBJ whole genome shotgun (WGS) entry which is preliminary data.</text>
</comment>
<dbReference type="AlphaFoldDB" id="A0AAV4UDX9"/>
<keyword evidence="2" id="KW-1185">Reference proteome</keyword>
<organism evidence="1 2">
    <name type="scientific">Caerostris extrusa</name>
    <name type="common">Bark spider</name>
    <name type="synonym">Caerostris bankana</name>
    <dbReference type="NCBI Taxonomy" id="172846"/>
    <lineage>
        <taxon>Eukaryota</taxon>
        <taxon>Metazoa</taxon>
        <taxon>Ecdysozoa</taxon>
        <taxon>Arthropoda</taxon>
        <taxon>Chelicerata</taxon>
        <taxon>Arachnida</taxon>
        <taxon>Araneae</taxon>
        <taxon>Araneomorphae</taxon>
        <taxon>Entelegynae</taxon>
        <taxon>Araneoidea</taxon>
        <taxon>Araneidae</taxon>
        <taxon>Caerostris</taxon>
    </lineage>
</organism>